<dbReference type="PANTHER" id="PTHR30572:SF18">
    <property type="entry name" value="ABC-TYPE MACROLIDE FAMILY EXPORT SYSTEM PERMEASE COMPONENT 2"/>
    <property type="match status" value="1"/>
</dbReference>
<reference evidence="9 10" key="1">
    <citation type="journal article" date="2016" name="Front. Microbiol.">
        <title>Genomic Resource of Rice Seed Associated Bacteria.</title>
        <authorList>
            <person name="Midha S."/>
            <person name="Bansal K."/>
            <person name="Sharma S."/>
            <person name="Kumar N."/>
            <person name="Patil P.P."/>
            <person name="Chaudhry V."/>
            <person name="Patil P.B."/>
        </authorList>
    </citation>
    <scope>NUCLEOTIDE SEQUENCE [LARGE SCALE GENOMIC DNA]</scope>
    <source>
        <strain evidence="9 10">NS334</strain>
    </source>
</reference>
<feature type="domain" description="ABC3 transporter permease C-terminal" evidence="7">
    <location>
        <begin position="292"/>
        <end position="404"/>
    </location>
</feature>
<dbReference type="EMBL" id="LDTB01000009">
    <property type="protein sequence ID" value="KTT75015.1"/>
    <property type="molecule type" value="Genomic_DNA"/>
</dbReference>
<feature type="transmembrane region" description="Helical" evidence="6">
    <location>
        <begin position="375"/>
        <end position="396"/>
    </location>
</feature>
<protein>
    <submittedName>
        <fullName evidence="9">Transporter</fullName>
    </submittedName>
</protein>
<dbReference type="InterPro" id="IPR003838">
    <property type="entry name" value="ABC3_permease_C"/>
</dbReference>
<dbReference type="Pfam" id="PF02687">
    <property type="entry name" value="FtsX"/>
    <property type="match status" value="2"/>
</dbReference>
<feature type="transmembrane region" description="Helical" evidence="6">
    <location>
        <begin position="693"/>
        <end position="716"/>
    </location>
</feature>
<evidence type="ECO:0000256" key="2">
    <source>
        <dbReference type="ARBA" id="ARBA00022475"/>
    </source>
</evidence>
<dbReference type="Proteomes" id="UP000074310">
    <property type="component" value="Unassembled WGS sequence"/>
</dbReference>
<feature type="transmembrane region" description="Helical" evidence="6">
    <location>
        <begin position="331"/>
        <end position="355"/>
    </location>
</feature>
<organism evidence="9 10">
    <name type="scientific">Sphingomonas endophytica</name>
    <dbReference type="NCBI Taxonomy" id="869719"/>
    <lineage>
        <taxon>Bacteria</taxon>
        <taxon>Pseudomonadati</taxon>
        <taxon>Pseudomonadota</taxon>
        <taxon>Alphaproteobacteria</taxon>
        <taxon>Sphingomonadales</taxon>
        <taxon>Sphingomonadaceae</taxon>
        <taxon>Sphingomonas</taxon>
    </lineage>
</organism>
<keyword evidence="5 6" id="KW-0472">Membrane</keyword>
<dbReference type="GO" id="GO:0005886">
    <property type="term" value="C:plasma membrane"/>
    <property type="evidence" value="ECO:0007669"/>
    <property type="project" value="UniProtKB-SubCell"/>
</dbReference>
<feature type="transmembrane region" description="Helical" evidence="6">
    <location>
        <begin position="737"/>
        <end position="760"/>
    </location>
</feature>
<dbReference type="InterPro" id="IPR050250">
    <property type="entry name" value="Macrolide_Exporter_MacB"/>
</dbReference>
<evidence type="ECO:0000256" key="6">
    <source>
        <dbReference type="SAM" id="Phobius"/>
    </source>
</evidence>
<evidence type="ECO:0000313" key="9">
    <source>
        <dbReference type="EMBL" id="KTT75015.1"/>
    </source>
</evidence>
<feature type="transmembrane region" description="Helical" evidence="6">
    <location>
        <begin position="428"/>
        <end position="449"/>
    </location>
</feature>
<dbReference type="PATRIC" id="fig|869719.3.peg.3642"/>
<sequence length="816" mass="86690">MTNRYALLSLYRSLTRHRLYAALDIGGLAVGVAVFLVLGLYVRFETSFERWLPRHDQIYLIQTELHLPGSPFNGAYPASMAGMLEQLREDFPGLTGTRIRGGAGAGSVTRNGIAQREDVAQVDASFFDVFDLPMVAGDGRRALADPSAALVSRSAARKYFGSADPIGQTMTIGFDGPQVFRVAGVFEDLPANSDLRAAILTPIPRTPPPMRWDWYRWGTAAVMTFVRFPTRAAADAFAAKLPAFLKRRVGHDFGPDPNAILSLPLLPLTDLHLQPPGAESASRVAALVTLAIVGALTLLIAIVNYVNLATARAGLRAREVAMRKVVGASRGALIAQFMAEAVLASALATLVGLILTELALPFVNATAGLSLSVPYATLVPALIALAAGVGVIAGSYPALLLSRFPAAAVLASARTPGGGRAGTRLREVLVVVQFGLAIALLTGTLVLVAQTRHLRQTDLGFRRDGLLTLPSFAADDLAREQRQALLAAFRAIPGVVAVGTADAVPGDGVASATEQGGAGVDIIAMPGQPGPGLTVLRVNSGPDFFRAYAPRLLAGRLLDDAHRRDDATDWTKGKDGFNVVVDRTAVAALGFRSPQAAIGQTVGGAQPRTIVGVIEPLRFFSPRRPQSPTFYFHYPALPPRGMATLRYAGDARAVQAAVAAAWHRIAPQVPLVAEPVDRRLREFYAADDRAARLLGVGALLAVAIACIGLWGLAAFNAARRMHEIGIRKVLGASSGDIARLLTGQFLRPVVIANLLAWPLAWVAMRKWLAGFSDRIALSPLYFLTASLLALLVAVATILFQSLRASRAAPAWALRHD</sequence>
<name>A0A147I7Q2_9SPHN</name>
<dbReference type="RefSeq" id="WP_058754684.1">
    <property type="nucleotide sequence ID" value="NZ_LDTB01000009.1"/>
</dbReference>
<evidence type="ECO:0000256" key="5">
    <source>
        <dbReference type="ARBA" id="ARBA00023136"/>
    </source>
</evidence>
<feature type="domain" description="MacB-like periplasmic core" evidence="8">
    <location>
        <begin position="25"/>
        <end position="242"/>
    </location>
</feature>
<gene>
    <name evidence="9" type="ORF">NS334_04015</name>
</gene>
<accession>A0A147I7Q2</accession>
<evidence type="ECO:0000259" key="8">
    <source>
        <dbReference type="Pfam" id="PF12704"/>
    </source>
</evidence>
<keyword evidence="4 6" id="KW-1133">Transmembrane helix</keyword>
<proteinExistence type="predicted"/>
<dbReference type="GO" id="GO:0022857">
    <property type="term" value="F:transmembrane transporter activity"/>
    <property type="evidence" value="ECO:0007669"/>
    <property type="project" value="TreeGrafter"/>
</dbReference>
<dbReference type="AlphaFoldDB" id="A0A147I7Q2"/>
<evidence type="ECO:0000256" key="4">
    <source>
        <dbReference type="ARBA" id="ARBA00022989"/>
    </source>
</evidence>
<dbReference type="OrthoDB" id="9770036at2"/>
<dbReference type="PANTHER" id="PTHR30572">
    <property type="entry name" value="MEMBRANE COMPONENT OF TRANSPORTER-RELATED"/>
    <property type="match status" value="1"/>
</dbReference>
<keyword evidence="10" id="KW-1185">Reference proteome</keyword>
<comment type="subcellular location">
    <subcellularLocation>
        <location evidence="1">Cell membrane</location>
        <topology evidence="1">Multi-pass membrane protein</topology>
    </subcellularLocation>
</comment>
<evidence type="ECO:0000256" key="3">
    <source>
        <dbReference type="ARBA" id="ARBA00022692"/>
    </source>
</evidence>
<feature type="transmembrane region" description="Helical" evidence="6">
    <location>
        <begin position="284"/>
        <end position="310"/>
    </location>
</feature>
<evidence type="ECO:0000313" key="10">
    <source>
        <dbReference type="Proteomes" id="UP000074310"/>
    </source>
</evidence>
<keyword evidence="2" id="KW-1003">Cell membrane</keyword>
<feature type="transmembrane region" description="Helical" evidence="6">
    <location>
        <begin position="780"/>
        <end position="799"/>
    </location>
</feature>
<feature type="transmembrane region" description="Helical" evidence="6">
    <location>
        <begin position="21"/>
        <end position="42"/>
    </location>
</feature>
<dbReference type="InterPro" id="IPR025857">
    <property type="entry name" value="MacB_PCD"/>
</dbReference>
<evidence type="ECO:0000256" key="1">
    <source>
        <dbReference type="ARBA" id="ARBA00004651"/>
    </source>
</evidence>
<comment type="caution">
    <text evidence="9">The sequence shown here is derived from an EMBL/GenBank/DDBJ whole genome shotgun (WGS) entry which is preliminary data.</text>
</comment>
<keyword evidence="3 6" id="KW-0812">Transmembrane</keyword>
<evidence type="ECO:0000259" key="7">
    <source>
        <dbReference type="Pfam" id="PF02687"/>
    </source>
</evidence>
<feature type="domain" description="ABC3 transporter permease C-terminal" evidence="7">
    <location>
        <begin position="697"/>
        <end position="808"/>
    </location>
</feature>
<dbReference type="Pfam" id="PF12704">
    <property type="entry name" value="MacB_PCD"/>
    <property type="match status" value="1"/>
</dbReference>